<feature type="compositionally biased region" description="Basic and acidic residues" evidence="7">
    <location>
        <begin position="54"/>
        <end position="66"/>
    </location>
</feature>
<dbReference type="InterPro" id="IPR047021">
    <property type="entry name" value="REXO1/3/4-like"/>
</dbReference>
<keyword evidence="5" id="KW-0269">Exonuclease</keyword>
<evidence type="ECO:0000256" key="1">
    <source>
        <dbReference type="ARBA" id="ARBA00004123"/>
    </source>
</evidence>
<dbReference type="GO" id="GO:0005634">
    <property type="term" value="C:nucleus"/>
    <property type="evidence" value="ECO:0007669"/>
    <property type="project" value="UniProtKB-SubCell"/>
</dbReference>
<evidence type="ECO:0000256" key="5">
    <source>
        <dbReference type="ARBA" id="ARBA00022839"/>
    </source>
</evidence>
<evidence type="ECO:0000256" key="4">
    <source>
        <dbReference type="ARBA" id="ARBA00022801"/>
    </source>
</evidence>
<dbReference type="CDD" id="cd06145">
    <property type="entry name" value="REX1_like"/>
    <property type="match status" value="1"/>
</dbReference>
<gene>
    <name evidence="9" type="primary">Piso0_005090</name>
    <name evidence="9" type="ORF">GNLVRS01_PISO0N07647g</name>
</gene>
<dbReference type="AlphaFoldDB" id="G8Y190"/>
<feature type="region of interest" description="Disordered" evidence="7">
    <location>
        <begin position="510"/>
        <end position="531"/>
    </location>
</feature>
<dbReference type="FunFam" id="3.30.420.10:FF:000019">
    <property type="entry name" value="RNA exonuclease NEF-sp"/>
    <property type="match status" value="1"/>
</dbReference>
<evidence type="ECO:0000313" key="10">
    <source>
        <dbReference type="Proteomes" id="UP000005222"/>
    </source>
</evidence>
<accession>G8Y190</accession>
<dbReference type="HOGENOM" id="CLU_008679_2_0_1"/>
<dbReference type="InParanoid" id="G8Y190"/>
<dbReference type="InterPro" id="IPR013520">
    <property type="entry name" value="Ribonucl_H"/>
</dbReference>
<keyword evidence="10" id="KW-1185">Reference proteome</keyword>
<keyword evidence="6" id="KW-0539">Nucleus</keyword>
<keyword evidence="4" id="KW-0378">Hydrolase</keyword>
<dbReference type="InterPro" id="IPR034922">
    <property type="entry name" value="REX1-like_exo"/>
</dbReference>
<comment type="subcellular location">
    <subcellularLocation>
        <location evidence="1">Nucleus</location>
    </subcellularLocation>
</comment>
<evidence type="ECO:0000256" key="6">
    <source>
        <dbReference type="ARBA" id="ARBA00023242"/>
    </source>
</evidence>
<dbReference type="Proteomes" id="UP000005222">
    <property type="component" value="Chromosome N"/>
</dbReference>
<dbReference type="InterPro" id="IPR012337">
    <property type="entry name" value="RNaseH-like_sf"/>
</dbReference>
<sequence>MVYHEHDNNDISNAAGTDNVIHGSSESSGVNKSMDTSINNDEQTGSDSMTNKRKMNDPSENGDKDKKVHKKKLRRLMESPGFELVWENPKRSKALSVSSIRDMIVHIFNDSEHLSWIKFRKSSEIKKVVVCLVSGLTRQDFLGGEKQDLGKHYVPLKDIPKRDDLSFFHENFEHLIKTVAPGDKESLFSEIYALTSVPLSKKEKRVLAAEETNAKITILDLVLKKDELLQFDYPIHSQFLDNDKDKESFNDPCADYVETVEFDHEGSRIFSLDCEFCKSATQKVLTRASLVNFEGEVVLDTFVKPDEEIIDYVTKFSGITPELLEGVSTTIDDVRNKLLSIISCSDVLIGHSLESDLNILKIRHPTIVDTALCYDHTRGPPSKPSLKWLSKKYLQRDIQQGEATGSGHSSVEDAKAALDLIKLKIHEGMSFGKNVNEIPLFQKINKPEENKINSLMVDYYHVPGKFGKEDKNHHTRIQSDDDAETVRIVKENVGNYDLIISRLRSLQLDRKSQKGTSNDDSDSSADSKVQASPYKALNTNLTEIYNTLPENTAFVVSTCSERTQEIDEMIKVKRNFQKLEREGVDLASLPKEQCWDFNKSVQLQQQIGIARETMCFLSIKQIR</sequence>
<feature type="compositionally biased region" description="Polar residues" evidence="7">
    <location>
        <begin position="10"/>
        <end position="49"/>
    </location>
</feature>
<dbReference type="EMBL" id="FO082046">
    <property type="protein sequence ID" value="CCE86593.1"/>
    <property type="molecule type" value="Genomic_DNA"/>
</dbReference>
<evidence type="ECO:0000313" key="9">
    <source>
        <dbReference type="EMBL" id="CCE86593.1"/>
    </source>
</evidence>
<dbReference type="PANTHER" id="PTHR12801">
    <property type="entry name" value="RNA EXONUCLEASE REXO1 / RECO3 FAMILY MEMBER-RELATED"/>
    <property type="match status" value="1"/>
</dbReference>
<dbReference type="InterPro" id="IPR036397">
    <property type="entry name" value="RNaseH_sf"/>
</dbReference>
<evidence type="ECO:0000259" key="8">
    <source>
        <dbReference type="SMART" id="SM00479"/>
    </source>
</evidence>
<dbReference type="STRING" id="559304.G8Y190"/>
<dbReference type="GO" id="GO:0003676">
    <property type="term" value="F:nucleic acid binding"/>
    <property type="evidence" value="ECO:0007669"/>
    <property type="project" value="InterPro"/>
</dbReference>
<dbReference type="OrthoDB" id="206335at2759"/>
<dbReference type="FunCoup" id="G8Y190">
    <property type="interactions" value="393"/>
</dbReference>
<proteinExistence type="inferred from homology"/>
<dbReference type="PANTHER" id="PTHR12801:SF115">
    <property type="entry name" value="FI18136P1-RELATED"/>
    <property type="match status" value="1"/>
</dbReference>
<keyword evidence="3" id="KW-0540">Nuclease</keyword>
<dbReference type="OMA" id="HELAMIK"/>
<evidence type="ECO:0000256" key="3">
    <source>
        <dbReference type="ARBA" id="ARBA00022722"/>
    </source>
</evidence>
<comment type="similarity">
    <text evidence="2">Belongs to the REXO1/REXO3 family.</text>
</comment>
<feature type="domain" description="Exonuclease" evidence="8">
    <location>
        <begin position="268"/>
        <end position="430"/>
    </location>
</feature>
<dbReference type="GO" id="GO:0004527">
    <property type="term" value="F:exonuclease activity"/>
    <property type="evidence" value="ECO:0007669"/>
    <property type="project" value="UniProtKB-KW"/>
</dbReference>
<evidence type="ECO:0000256" key="7">
    <source>
        <dbReference type="SAM" id="MobiDB-lite"/>
    </source>
</evidence>
<dbReference type="SMART" id="SM00479">
    <property type="entry name" value="EXOIII"/>
    <property type="match status" value="1"/>
</dbReference>
<organism evidence="9 10">
    <name type="scientific">Pichia sorbitophila (strain ATCC MYA-4447 / BCRC 22081 / CBS 7064 / NBRC 10061 / NRRL Y-12695)</name>
    <name type="common">Hybrid yeast</name>
    <dbReference type="NCBI Taxonomy" id="559304"/>
    <lineage>
        <taxon>Eukaryota</taxon>
        <taxon>Fungi</taxon>
        <taxon>Dikarya</taxon>
        <taxon>Ascomycota</taxon>
        <taxon>Saccharomycotina</taxon>
        <taxon>Pichiomycetes</taxon>
        <taxon>Debaryomycetaceae</taxon>
        <taxon>Millerozyma</taxon>
    </lineage>
</organism>
<dbReference type="SUPFAM" id="SSF53098">
    <property type="entry name" value="Ribonuclease H-like"/>
    <property type="match status" value="1"/>
</dbReference>
<evidence type="ECO:0000256" key="2">
    <source>
        <dbReference type="ARBA" id="ARBA00006357"/>
    </source>
</evidence>
<dbReference type="Pfam" id="PF00929">
    <property type="entry name" value="RNase_T"/>
    <property type="match status" value="1"/>
</dbReference>
<feature type="region of interest" description="Disordered" evidence="7">
    <location>
        <begin position="1"/>
        <end position="71"/>
    </location>
</feature>
<protein>
    <submittedName>
        <fullName evidence="9">Piso0_005090 protein</fullName>
    </submittedName>
</protein>
<reference evidence="9 10" key="1">
    <citation type="journal article" date="2012" name="G3 (Bethesda)">
        <title>Pichia sorbitophila, an interspecies yeast hybrid reveals early steps of genome resolution following polyploidization.</title>
        <authorList>
            <person name="Leh Louis V."/>
            <person name="Despons L."/>
            <person name="Friedrich A."/>
            <person name="Martin T."/>
            <person name="Durrens P."/>
            <person name="Casaregola S."/>
            <person name="Neuveglise C."/>
            <person name="Fairhead C."/>
            <person name="Marck C."/>
            <person name="Cruz J.A."/>
            <person name="Straub M.L."/>
            <person name="Kugler V."/>
            <person name="Sacerdot C."/>
            <person name="Uzunov Z."/>
            <person name="Thierry A."/>
            <person name="Weiss S."/>
            <person name="Bleykasten C."/>
            <person name="De Montigny J."/>
            <person name="Jacques N."/>
            <person name="Jung P."/>
            <person name="Lemaire M."/>
            <person name="Mallet S."/>
            <person name="Morel G."/>
            <person name="Richard G.F."/>
            <person name="Sarkar A."/>
            <person name="Savel G."/>
            <person name="Schacherer J."/>
            <person name="Seret M.L."/>
            <person name="Talla E."/>
            <person name="Samson G."/>
            <person name="Jubin C."/>
            <person name="Poulain J."/>
            <person name="Vacherie B."/>
            <person name="Barbe V."/>
            <person name="Pelletier E."/>
            <person name="Sherman D.J."/>
            <person name="Westhof E."/>
            <person name="Weissenbach J."/>
            <person name="Baret P.V."/>
            <person name="Wincker P."/>
            <person name="Gaillardin C."/>
            <person name="Dujon B."/>
            <person name="Souciet J.L."/>
        </authorList>
    </citation>
    <scope>NUCLEOTIDE SEQUENCE [LARGE SCALE GENOMIC DNA]</scope>
    <source>
        <strain evidence="10">ATCC MYA-4447 / BCRC 22081 / CBS 7064 / NBRC 10061 / NRRL Y-12695</strain>
    </source>
</reference>
<dbReference type="Gene3D" id="3.30.420.10">
    <property type="entry name" value="Ribonuclease H-like superfamily/Ribonuclease H"/>
    <property type="match status" value="1"/>
</dbReference>
<name>G8Y190_PICSO</name>
<dbReference type="eggNOG" id="KOG2248">
    <property type="taxonomic scope" value="Eukaryota"/>
</dbReference>